<evidence type="ECO:0000313" key="1">
    <source>
        <dbReference type="EMBL" id="MCB6937530.1"/>
    </source>
</evidence>
<reference evidence="1" key="1">
    <citation type="submission" date="2021-10" db="EMBL/GenBank/DDBJ databases">
        <title>Collection of gut derived symbiotic bacterial strains cultured from healthy donors.</title>
        <authorList>
            <person name="Lin H."/>
            <person name="Littmann E."/>
            <person name="Kohout C."/>
            <person name="Pamer E.G."/>
        </authorList>
    </citation>
    <scope>NUCLEOTIDE SEQUENCE</scope>
    <source>
        <strain evidence="1">DFI.9.42</strain>
    </source>
</reference>
<evidence type="ECO:0000313" key="2">
    <source>
        <dbReference type="Proteomes" id="UP001197684"/>
    </source>
</evidence>
<name>A0AAW4UAH2_9FIRM</name>
<proteinExistence type="predicted"/>
<gene>
    <name evidence="1" type="ORF">LIZ56_03765</name>
</gene>
<dbReference type="RefSeq" id="WP_306780591.1">
    <property type="nucleotide sequence ID" value="NZ_JAJCJK010000004.1"/>
</dbReference>
<dbReference type="EMBL" id="JAJCJK010000004">
    <property type="protein sequence ID" value="MCB6937530.1"/>
    <property type="molecule type" value="Genomic_DNA"/>
</dbReference>
<comment type="caution">
    <text evidence="1">The sequence shown here is derived from an EMBL/GenBank/DDBJ whole genome shotgun (WGS) entry which is preliminary data.</text>
</comment>
<sequence length="207" mass="24427">MKTAETVALEKAIRRATYKMGTFGCYEVTIGYGGKERVDYMTYDTKGIFRCYEVKVSKADFHSAAVKSFVGHYNYYVLTRELYDQVKGEIPDWVGVYIGDYCAKKAKKQDLSDREYKTRRSINGRSTEVSTPWVEMLKESMIRSLYRDSDKLIQTEDEQYISRLRSQIDKARTERDRESKKYLRLWKAVRKEFGDEKAWELIEKAEE</sequence>
<dbReference type="Proteomes" id="UP001197684">
    <property type="component" value="Unassembled WGS sequence"/>
</dbReference>
<organism evidence="1 2">
    <name type="scientific">Agathobacter rectalis</name>
    <dbReference type="NCBI Taxonomy" id="39491"/>
    <lineage>
        <taxon>Bacteria</taxon>
        <taxon>Bacillati</taxon>
        <taxon>Bacillota</taxon>
        <taxon>Clostridia</taxon>
        <taxon>Lachnospirales</taxon>
        <taxon>Lachnospiraceae</taxon>
        <taxon>Agathobacter</taxon>
    </lineage>
</organism>
<dbReference type="AlphaFoldDB" id="A0AAW4UAH2"/>
<accession>A0AAW4UAH2</accession>
<evidence type="ECO:0008006" key="3">
    <source>
        <dbReference type="Google" id="ProtNLM"/>
    </source>
</evidence>
<protein>
    <recommendedName>
        <fullName evidence="3">Protein NO VEIN C-terminal domain-containing protein</fullName>
    </recommendedName>
</protein>